<dbReference type="SMART" id="SM00353">
    <property type="entry name" value="HLH"/>
    <property type="match status" value="1"/>
</dbReference>
<dbReference type="Pfam" id="PF00010">
    <property type="entry name" value="HLH"/>
    <property type="match status" value="1"/>
</dbReference>
<dbReference type="EMBL" id="ML996132">
    <property type="protein sequence ID" value="KAF2735773.1"/>
    <property type="molecule type" value="Genomic_DNA"/>
</dbReference>
<dbReference type="Proteomes" id="UP000799444">
    <property type="component" value="Unassembled WGS sequence"/>
</dbReference>
<dbReference type="InterPro" id="IPR036638">
    <property type="entry name" value="HLH_DNA-bd_sf"/>
</dbReference>
<feature type="region of interest" description="Disordered" evidence="2">
    <location>
        <begin position="180"/>
        <end position="201"/>
    </location>
</feature>
<feature type="compositionally biased region" description="Low complexity" evidence="2">
    <location>
        <begin position="97"/>
        <end position="107"/>
    </location>
</feature>
<comment type="caution">
    <text evidence="4">The sequence shown here is derived from an EMBL/GenBank/DDBJ whole genome shotgun (WGS) entry which is preliminary data.</text>
</comment>
<feature type="domain" description="BHLH" evidence="3">
    <location>
        <begin position="327"/>
        <end position="394"/>
    </location>
</feature>
<feature type="region of interest" description="Disordered" evidence="2">
    <location>
        <begin position="28"/>
        <end position="55"/>
    </location>
</feature>
<accession>A0A9P4R2T7</accession>
<dbReference type="OrthoDB" id="2133190at2759"/>
<feature type="coiled-coil region" evidence="1">
    <location>
        <begin position="384"/>
        <end position="418"/>
    </location>
</feature>
<keyword evidence="5" id="KW-1185">Reference proteome</keyword>
<evidence type="ECO:0000313" key="4">
    <source>
        <dbReference type="EMBL" id="KAF2735773.1"/>
    </source>
</evidence>
<dbReference type="AlphaFoldDB" id="A0A9P4R2T7"/>
<proteinExistence type="predicted"/>
<feature type="region of interest" description="Disordered" evidence="2">
    <location>
        <begin position="272"/>
        <end position="338"/>
    </location>
</feature>
<dbReference type="PANTHER" id="PTHR47336:SF2">
    <property type="entry name" value="TRANSCRIPTION FACTOR HMS1-RELATED"/>
    <property type="match status" value="1"/>
</dbReference>
<feature type="compositionally biased region" description="Polar residues" evidence="2">
    <location>
        <begin position="122"/>
        <end position="144"/>
    </location>
</feature>
<feature type="compositionally biased region" description="Polar residues" evidence="2">
    <location>
        <begin position="151"/>
        <end position="160"/>
    </location>
</feature>
<evidence type="ECO:0000256" key="2">
    <source>
        <dbReference type="SAM" id="MobiDB-lite"/>
    </source>
</evidence>
<evidence type="ECO:0000313" key="5">
    <source>
        <dbReference type="Proteomes" id="UP000799444"/>
    </source>
</evidence>
<keyword evidence="1" id="KW-0175">Coiled coil</keyword>
<dbReference type="InterPro" id="IPR011598">
    <property type="entry name" value="bHLH_dom"/>
</dbReference>
<dbReference type="GO" id="GO:0046983">
    <property type="term" value="F:protein dimerization activity"/>
    <property type="evidence" value="ECO:0007669"/>
    <property type="project" value="InterPro"/>
</dbReference>
<organism evidence="4 5">
    <name type="scientific">Polyplosphaeria fusca</name>
    <dbReference type="NCBI Taxonomy" id="682080"/>
    <lineage>
        <taxon>Eukaryota</taxon>
        <taxon>Fungi</taxon>
        <taxon>Dikarya</taxon>
        <taxon>Ascomycota</taxon>
        <taxon>Pezizomycotina</taxon>
        <taxon>Dothideomycetes</taxon>
        <taxon>Pleosporomycetidae</taxon>
        <taxon>Pleosporales</taxon>
        <taxon>Tetraplosphaeriaceae</taxon>
        <taxon>Polyplosphaeria</taxon>
    </lineage>
</organism>
<sequence>MALNWNSFLTDETLALPDDLWSEFPQLTTADPTAMPKSSSNRTTGTLPEDSTTFDSLLNPTGAGPIFEDSLFTNNDFFLGDLGVLQPFGNAIGGGDTTTDSSPEPTSCLSSTVPNLYPMETEISSASQTPASFSNASSDQSPQINARPKYNQRSHTYPNPSYESLFPNNVDAGFVEDVTFPDGPTGKPGTANKTTDDTTVKRTKNKPDIISACWTSPLCPNHDQGGSPPNPSTCGGGCAPFLFADEDVLPTPTINPLAREIILEEGVVEIQPRARKRADSDLSPEETGRRFPVKTTPETKPQLKKESPESPESPNLPPADDPKPKGRRRLPHNQVERKYRESLNSQLESLRRVVPSLQQNPRNCDDADIEDLPAASKPSKAVILASATAHIKQMEKEKKQVQDENQILRNRVKALQALVKCEDCSLMQYVMDLKINQPQPISCPPARAA</sequence>
<dbReference type="CDD" id="cd11395">
    <property type="entry name" value="bHLHzip_SREBP_like"/>
    <property type="match status" value="1"/>
</dbReference>
<protein>
    <recommendedName>
        <fullName evidence="3">BHLH domain-containing protein</fullName>
    </recommendedName>
</protein>
<feature type="region of interest" description="Disordered" evidence="2">
    <location>
        <begin position="93"/>
        <end position="160"/>
    </location>
</feature>
<dbReference type="SUPFAM" id="SSF47459">
    <property type="entry name" value="HLH, helix-loop-helix DNA-binding domain"/>
    <property type="match status" value="1"/>
</dbReference>
<evidence type="ECO:0000259" key="3">
    <source>
        <dbReference type="PROSITE" id="PS50888"/>
    </source>
</evidence>
<dbReference type="InterPro" id="IPR052099">
    <property type="entry name" value="Regulatory_TF_Diverse"/>
</dbReference>
<dbReference type="PANTHER" id="PTHR47336">
    <property type="entry name" value="TRANSCRIPTION FACTOR HMS1-RELATED"/>
    <property type="match status" value="1"/>
</dbReference>
<dbReference type="PROSITE" id="PS50888">
    <property type="entry name" value="BHLH"/>
    <property type="match status" value="1"/>
</dbReference>
<evidence type="ECO:0000256" key="1">
    <source>
        <dbReference type="SAM" id="Coils"/>
    </source>
</evidence>
<name>A0A9P4R2T7_9PLEO</name>
<gene>
    <name evidence="4" type="ORF">EJ04DRAFT_434414</name>
</gene>
<reference evidence="4" key="1">
    <citation type="journal article" date="2020" name="Stud. Mycol.">
        <title>101 Dothideomycetes genomes: a test case for predicting lifestyles and emergence of pathogens.</title>
        <authorList>
            <person name="Haridas S."/>
            <person name="Albert R."/>
            <person name="Binder M."/>
            <person name="Bloem J."/>
            <person name="Labutti K."/>
            <person name="Salamov A."/>
            <person name="Andreopoulos B."/>
            <person name="Baker S."/>
            <person name="Barry K."/>
            <person name="Bills G."/>
            <person name="Bluhm B."/>
            <person name="Cannon C."/>
            <person name="Castanera R."/>
            <person name="Culley D."/>
            <person name="Daum C."/>
            <person name="Ezra D."/>
            <person name="Gonzalez J."/>
            <person name="Henrissat B."/>
            <person name="Kuo A."/>
            <person name="Liang C."/>
            <person name="Lipzen A."/>
            <person name="Lutzoni F."/>
            <person name="Magnuson J."/>
            <person name="Mondo S."/>
            <person name="Nolan M."/>
            <person name="Ohm R."/>
            <person name="Pangilinan J."/>
            <person name="Park H.-J."/>
            <person name="Ramirez L."/>
            <person name="Alfaro M."/>
            <person name="Sun H."/>
            <person name="Tritt A."/>
            <person name="Yoshinaga Y."/>
            <person name="Zwiers L.-H."/>
            <person name="Turgeon B."/>
            <person name="Goodwin S."/>
            <person name="Spatafora J."/>
            <person name="Crous P."/>
            <person name="Grigoriev I."/>
        </authorList>
    </citation>
    <scope>NUCLEOTIDE SEQUENCE</scope>
    <source>
        <strain evidence="4">CBS 125425</strain>
    </source>
</reference>
<dbReference type="Gene3D" id="4.10.280.10">
    <property type="entry name" value="Helix-loop-helix DNA-binding domain"/>
    <property type="match status" value="1"/>
</dbReference>